<sequence length="183" mass="20588">MSISDRLRDAETRMKKSIEAAQHDFATLRTGRANPALLDSLKVEYYGQTLPVNQVGGVTTPDARMLVIQPWDKGAMAAIEKAIMKSDLGLTPTNDGNVIRLAIPPLTEERRKDFVKQLHQKAEAARVSIRNIRRDANEHLKRDDDLTDDDVKRGEKDVQKLADKYIAELDALQKTKEAELLEV</sequence>
<reference evidence="8" key="1">
    <citation type="submission" date="2020-02" db="EMBL/GenBank/DDBJ databases">
        <authorList>
            <person name="Meier V. D."/>
        </authorList>
    </citation>
    <scope>NUCLEOTIDE SEQUENCE</scope>
    <source>
        <strain evidence="8">AVDCRST_MAG63</strain>
    </source>
</reference>
<accession>A0A6J4J563</accession>
<dbReference type="EMBL" id="CADCTO010000373">
    <property type="protein sequence ID" value="CAA9269180.1"/>
    <property type="molecule type" value="Genomic_DNA"/>
</dbReference>
<evidence type="ECO:0000256" key="1">
    <source>
        <dbReference type="ARBA" id="ARBA00004496"/>
    </source>
</evidence>
<dbReference type="Gene3D" id="3.30.1360.40">
    <property type="match status" value="1"/>
</dbReference>
<keyword evidence="6" id="KW-0175">Coiled coil</keyword>
<dbReference type="GO" id="GO:0006415">
    <property type="term" value="P:translational termination"/>
    <property type="evidence" value="ECO:0007669"/>
    <property type="project" value="UniProtKB-UniRule"/>
</dbReference>
<dbReference type="FunFam" id="1.10.132.20:FF:000001">
    <property type="entry name" value="Ribosome-recycling factor"/>
    <property type="match status" value="1"/>
</dbReference>
<comment type="function">
    <text evidence="5">Responsible for the release of ribosomes from messenger RNA at the termination of protein biosynthesis. May increase the efficiency of translation by recycling ribosomes from one round of translation to another.</text>
</comment>
<proteinExistence type="inferred from homology"/>
<dbReference type="PANTHER" id="PTHR20982:SF3">
    <property type="entry name" value="MITOCHONDRIAL RIBOSOME RECYCLING FACTOR PSEUDO 1"/>
    <property type="match status" value="1"/>
</dbReference>
<dbReference type="InterPro" id="IPR036191">
    <property type="entry name" value="RRF_sf"/>
</dbReference>
<dbReference type="InterPro" id="IPR002661">
    <property type="entry name" value="Ribosome_recyc_fac"/>
</dbReference>
<evidence type="ECO:0000256" key="6">
    <source>
        <dbReference type="SAM" id="Coils"/>
    </source>
</evidence>
<dbReference type="Pfam" id="PF01765">
    <property type="entry name" value="RRF"/>
    <property type="match status" value="1"/>
</dbReference>
<dbReference type="CDD" id="cd00520">
    <property type="entry name" value="RRF"/>
    <property type="match status" value="1"/>
</dbReference>
<evidence type="ECO:0000256" key="2">
    <source>
        <dbReference type="ARBA" id="ARBA00005912"/>
    </source>
</evidence>
<evidence type="ECO:0000256" key="4">
    <source>
        <dbReference type="ARBA" id="ARBA00022917"/>
    </source>
</evidence>
<evidence type="ECO:0000259" key="7">
    <source>
        <dbReference type="Pfam" id="PF01765"/>
    </source>
</evidence>
<protein>
    <recommendedName>
        <fullName evidence="5">Ribosome-recycling factor</fullName>
        <shortName evidence="5">RRF</shortName>
    </recommendedName>
    <alternativeName>
        <fullName evidence="5">Ribosome-releasing factor</fullName>
    </alternativeName>
</protein>
<dbReference type="InterPro" id="IPR023584">
    <property type="entry name" value="Ribosome_recyc_fac_dom"/>
</dbReference>
<dbReference type="HAMAP" id="MF_00040">
    <property type="entry name" value="RRF"/>
    <property type="match status" value="1"/>
</dbReference>
<organism evidence="8">
    <name type="scientific">uncultured Armatimonadetes bacterium</name>
    <dbReference type="NCBI Taxonomy" id="157466"/>
    <lineage>
        <taxon>Bacteria</taxon>
        <taxon>Bacillati</taxon>
        <taxon>Armatimonadota</taxon>
        <taxon>environmental samples</taxon>
    </lineage>
</organism>
<keyword evidence="3 5" id="KW-0963">Cytoplasm</keyword>
<dbReference type="AlphaFoldDB" id="A0A6J4J563"/>
<comment type="subcellular location">
    <subcellularLocation>
        <location evidence="1 5">Cytoplasm</location>
    </subcellularLocation>
</comment>
<evidence type="ECO:0000256" key="5">
    <source>
        <dbReference type="HAMAP-Rule" id="MF_00040"/>
    </source>
</evidence>
<keyword evidence="4 5" id="KW-0648">Protein biosynthesis</keyword>
<dbReference type="GO" id="GO:0005737">
    <property type="term" value="C:cytoplasm"/>
    <property type="evidence" value="ECO:0007669"/>
    <property type="project" value="UniProtKB-SubCell"/>
</dbReference>
<name>A0A6J4J563_9BACT</name>
<comment type="similarity">
    <text evidence="2 5">Belongs to the RRF family.</text>
</comment>
<dbReference type="FunFam" id="3.30.1360.40:FF:000001">
    <property type="entry name" value="Ribosome-recycling factor"/>
    <property type="match status" value="1"/>
</dbReference>
<feature type="domain" description="Ribosome recycling factor" evidence="7">
    <location>
        <begin position="22"/>
        <end position="181"/>
    </location>
</feature>
<dbReference type="PANTHER" id="PTHR20982">
    <property type="entry name" value="RIBOSOME RECYCLING FACTOR"/>
    <property type="match status" value="1"/>
</dbReference>
<evidence type="ECO:0000313" key="8">
    <source>
        <dbReference type="EMBL" id="CAA9269180.1"/>
    </source>
</evidence>
<evidence type="ECO:0000256" key="3">
    <source>
        <dbReference type="ARBA" id="ARBA00022490"/>
    </source>
</evidence>
<dbReference type="NCBIfam" id="TIGR00496">
    <property type="entry name" value="frr"/>
    <property type="match status" value="1"/>
</dbReference>
<feature type="coiled-coil region" evidence="6">
    <location>
        <begin position="115"/>
        <end position="182"/>
    </location>
</feature>
<gene>
    <name evidence="5" type="primary">frr</name>
    <name evidence="8" type="ORF">AVDCRST_MAG63-2849</name>
</gene>
<dbReference type="SUPFAM" id="SSF55194">
    <property type="entry name" value="Ribosome recycling factor, RRF"/>
    <property type="match status" value="1"/>
</dbReference>
<dbReference type="Gene3D" id="1.10.132.20">
    <property type="entry name" value="Ribosome-recycling factor"/>
    <property type="match status" value="1"/>
</dbReference>
<dbReference type="GO" id="GO:0043023">
    <property type="term" value="F:ribosomal large subunit binding"/>
    <property type="evidence" value="ECO:0007669"/>
    <property type="project" value="TreeGrafter"/>
</dbReference>